<feature type="coiled-coil region" evidence="1">
    <location>
        <begin position="52"/>
        <end position="79"/>
    </location>
</feature>
<gene>
    <name evidence="2" type="ORF">EI97DRAFT_384696</name>
</gene>
<dbReference type="Proteomes" id="UP000800097">
    <property type="component" value="Unassembled WGS sequence"/>
</dbReference>
<reference evidence="2" key="1">
    <citation type="journal article" date="2020" name="Stud. Mycol.">
        <title>101 Dothideomycetes genomes: a test case for predicting lifestyles and emergence of pathogens.</title>
        <authorList>
            <person name="Haridas S."/>
            <person name="Albert R."/>
            <person name="Binder M."/>
            <person name="Bloem J."/>
            <person name="Labutti K."/>
            <person name="Salamov A."/>
            <person name="Andreopoulos B."/>
            <person name="Baker S."/>
            <person name="Barry K."/>
            <person name="Bills G."/>
            <person name="Bluhm B."/>
            <person name="Cannon C."/>
            <person name="Castanera R."/>
            <person name="Culley D."/>
            <person name="Daum C."/>
            <person name="Ezra D."/>
            <person name="Gonzalez J."/>
            <person name="Henrissat B."/>
            <person name="Kuo A."/>
            <person name="Liang C."/>
            <person name="Lipzen A."/>
            <person name="Lutzoni F."/>
            <person name="Magnuson J."/>
            <person name="Mondo S."/>
            <person name="Nolan M."/>
            <person name="Ohm R."/>
            <person name="Pangilinan J."/>
            <person name="Park H.-J."/>
            <person name="Ramirez L."/>
            <person name="Alfaro M."/>
            <person name="Sun H."/>
            <person name="Tritt A."/>
            <person name="Yoshinaga Y."/>
            <person name="Zwiers L.-H."/>
            <person name="Turgeon B."/>
            <person name="Goodwin S."/>
            <person name="Spatafora J."/>
            <person name="Crous P."/>
            <person name="Grigoriev I."/>
        </authorList>
    </citation>
    <scope>NUCLEOTIDE SEQUENCE</scope>
    <source>
        <strain evidence="2">CBS 379.55</strain>
    </source>
</reference>
<name>A0A6A6J9K1_WESOR</name>
<evidence type="ECO:0000256" key="1">
    <source>
        <dbReference type="SAM" id="Coils"/>
    </source>
</evidence>
<evidence type="ECO:0000313" key="2">
    <source>
        <dbReference type="EMBL" id="KAF2272894.1"/>
    </source>
</evidence>
<keyword evidence="3" id="KW-1185">Reference proteome</keyword>
<dbReference type="OrthoDB" id="5428081at2759"/>
<protein>
    <submittedName>
        <fullName evidence="2">Uncharacterized protein</fullName>
    </submittedName>
</protein>
<dbReference type="AlphaFoldDB" id="A0A6A6J9K1"/>
<keyword evidence="1" id="KW-0175">Coiled coil</keyword>
<sequence length="91" mass="10211">MVSPQAVRRWVITGAVTAITVTGSIYGATLRSDQQAHEVKKRVLQATPEERIAQLEVARSELVSRKNELERKLKEVSARRLAKEKGLSQEK</sequence>
<dbReference type="EMBL" id="ML986515">
    <property type="protein sequence ID" value="KAF2272894.1"/>
    <property type="molecule type" value="Genomic_DNA"/>
</dbReference>
<evidence type="ECO:0000313" key="3">
    <source>
        <dbReference type="Proteomes" id="UP000800097"/>
    </source>
</evidence>
<accession>A0A6A6J9K1</accession>
<dbReference type="RefSeq" id="XP_033650433.1">
    <property type="nucleotide sequence ID" value="XM_033795988.1"/>
</dbReference>
<organism evidence="2 3">
    <name type="scientific">Westerdykella ornata</name>
    <dbReference type="NCBI Taxonomy" id="318751"/>
    <lineage>
        <taxon>Eukaryota</taxon>
        <taxon>Fungi</taxon>
        <taxon>Dikarya</taxon>
        <taxon>Ascomycota</taxon>
        <taxon>Pezizomycotina</taxon>
        <taxon>Dothideomycetes</taxon>
        <taxon>Pleosporomycetidae</taxon>
        <taxon>Pleosporales</taxon>
        <taxon>Sporormiaceae</taxon>
        <taxon>Westerdykella</taxon>
    </lineage>
</organism>
<proteinExistence type="predicted"/>
<dbReference type="GeneID" id="54549163"/>